<dbReference type="OrthoDB" id="29851at2759"/>
<gene>
    <name evidence="3" type="ORF">PSON_ATCC_30995.1.T0370233</name>
</gene>
<dbReference type="PANTHER" id="PTHR45639:SF4">
    <property type="entry name" value="HSC70CB, ISOFORM G"/>
    <property type="match status" value="1"/>
</dbReference>
<keyword evidence="1" id="KW-0547">Nucleotide-binding</keyword>
<evidence type="ECO:0000313" key="4">
    <source>
        <dbReference type="Proteomes" id="UP000692954"/>
    </source>
</evidence>
<keyword evidence="2" id="KW-0067">ATP-binding</keyword>
<comment type="caution">
    <text evidence="3">The sequence shown here is derived from an EMBL/GenBank/DDBJ whole genome shotgun (WGS) entry which is preliminary data.</text>
</comment>
<name>A0A8S1MDE6_9CILI</name>
<reference evidence="3" key="1">
    <citation type="submission" date="2021-01" db="EMBL/GenBank/DDBJ databases">
        <authorList>
            <consortium name="Genoscope - CEA"/>
            <person name="William W."/>
        </authorList>
    </citation>
    <scope>NUCLEOTIDE SEQUENCE</scope>
</reference>
<accession>A0A8S1MDE6</accession>
<dbReference type="EMBL" id="CAJJDN010000037">
    <property type="protein sequence ID" value="CAD8078317.1"/>
    <property type="molecule type" value="Genomic_DNA"/>
</dbReference>
<evidence type="ECO:0000256" key="2">
    <source>
        <dbReference type="ARBA" id="ARBA00022840"/>
    </source>
</evidence>
<protein>
    <submittedName>
        <fullName evidence="3">Uncharacterized protein</fullName>
    </submittedName>
</protein>
<keyword evidence="4" id="KW-1185">Reference proteome</keyword>
<organism evidence="3 4">
    <name type="scientific">Paramecium sonneborni</name>
    <dbReference type="NCBI Taxonomy" id="65129"/>
    <lineage>
        <taxon>Eukaryota</taxon>
        <taxon>Sar</taxon>
        <taxon>Alveolata</taxon>
        <taxon>Ciliophora</taxon>
        <taxon>Intramacronucleata</taxon>
        <taxon>Oligohymenophorea</taxon>
        <taxon>Peniculida</taxon>
        <taxon>Parameciidae</taxon>
        <taxon>Paramecium</taxon>
    </lineage>
</organism>
<evidence type="ECO:0000256" key="1">
    <source>
        <dbReference type="ARBA" id="ARBA00022741"/>
    </source>
</evidence>
<proteinExistence type="predicted"/>
<dbReference type="Pfam" id="PF00012">
    <property type="entry name" value="HSP70"/>
    <property type="match status" value="1"/>
</dbReference>
<dbReference type="AlphaFoldDB" id="A0A8S1MDE6"/>
<dbReference type="FunFam" id="3.90.640.10:FF:000029">
    <property type="entry name" value="Heat shock protein 110"/>
    <property type="match status" value="1"/>
</dbReference>
<dbReference type="InterPro" id="IPR013126">
    <property type="entry name" value="Hsp_70_fam"/>
</dbReference>
<dbReference type="PANTHER" id="PTHR45639">
    <property type="entry name" value="HSC70CB, ISOFORM G-RELATED"/>
    <property type="match status" value="1"/>
</dbReference>
<sequence length="561" mass="65695">MQEENQGYGVDLGGRYTLIAKCNLFSADVVLNEGQRETENVIVFSANERLFGNMAAHSYRSHILNSVRGFQKTHIFQYKGRQYQLEPEQQIGAFLRKLLRNYNRTIVISYPDFYTQFDLIRLWRAIQISKIPVLAAIPENMAISAYVNYCQNNVLQKEMMIIDFGHSKFTAFLLSQEQVLCEVFDRNLGTFQMDYYLAEWIISQAKINIDKKSKYYLRLLDTCENIRRRLSANKETYIDIEQLIPDVDFTYNLTREKYEAIIQPILESLSNLLFNLHHQTQNFKFNLIVTLGGGSRIPVIQQSIKAIFEGKQIQSTIHATEAICQGCAVSCTLITQRKEQQQKKLNPTKHYLNIYEQYPVFIGISSQDGKNKLTEQQFQQKLLQNKTSLREYFVLNGECIKFTHCLTKSLDKFKSYGITIFYDPPPIGYEALIKSFQISNPELIMFYYDDFGVIQMSKDNYIAIPIQDQRIGLIEMMQLEDQLELDDNNVQIIHELRYQSERRINEVKQQYKTQNLNVPQRIKIGELIEEYEQRISDQSLSVKDIQDIMNEFEQQYQNIIA</sequence>
<dbReference type="Proteomes" id="UP000692954">
    <property type="component" value="Unassembled WGS sequence"/>
</dbReference>
<evidence type="ECO:0000313" key="3">
    <source>
        <dbReference type="EMBL" id="CAD8078317.1"/>
    </source>
</evidence>
<dbReference type="GO" id="GO:0140662">
    <property type="term" value="F:ATP-dependent protein folding chaperone"/>
    <property type="evidence" value="ECO:0007669"/>
    <property type="project" value="InterPro"/>
</dbReference>
<dbReference type="GO" id="GO:0005634">
    <property type="term" value="C:nucleus"/>
    <property type="evidence" value="ECO:0007669"/>
    <property type="project" value="TreeGrafter"/>
</dbReference>
<dbReference type="GO" id="GO:0005524">
    <property type="term" value="F:ATP binding"/>
    <property type="evidence" value="ECO:0007669"/>
    <property type="project" value="UniProtKB-KW"/>
</dbReference>
<dbReference type="GO" id="GO:0005829">
    <property type="term" value="C:cytosol"/>
    <property type="evidence" value="ECO:0007669"/>
    <property type="project" value="TreeGrafter"/>
</dbReference>